<dbReference type="GO" id="GO:0000272">
    <property type="term" value="P:polysaccharide catabolic process"/>
    <property type="evidence" value="ECO:0007669"/>
    <property type="project" value="InterPro"/>
</dbReference>
<sequence>MLGWAALALGACGGGGGNGTPAAPAQAPPTSQAPSGPAVELAALSGSAYVLAGHALKNVGGMQVDIAYDPAKLANPRVTQGAMVTGGAFVVNTNLAGEVRIALVTSPPLAGDGTLATLSFDQAAGTTGGIMSVAVSVYDQNGAVLPISIIPPTP</sequence>
<dbReference type="GO" id="GO:0030246">
    <property type="term" value="F:carbohydrate binding"/>
    <property type="evidence" value="ECO:0007669"/>
    <property type="project" value="InterPro"/>
</dbReference>
<dbReference type="CDD" id="cd08547">
    <property type="entry name" value="Type_II_cohesin"/>
    <property type="match status" value="1"/>
</dbReference>
<dbReference type="Proteomes" id="UP000057609">
    <property type="component" value="Chromosome"/>
</dbReference>
<dbReference type="Pfam" id="PF00963">
    <property type="entry name" value="Cohesin"/>
    <property type="match status" value="1"/>
</dbReference>
<name>A0A0B5BB44_9BACT</name>
<organism evidence="2 3">
    <name type="scientific">Geobacter pickeringii</name>
    <dbReference type="NCBI Taxonomy" id="345632"/>
    <lineage>
        <taxon>Bacteria</taxon>
        <taxon>Pseudomonadati</taxon>
        <taxon>Thermodesulfobacteriota</taxon>
        <taxon>Desulfuromonadia</taxon>
        <taxon>Geobacterales</taxon>
        <taxon>Geobacteraceae</taxon>
        <taxon>Geobacter</taxon>
    </lineage>
</organism>
<dbReference type="STRING" id="345632.GPICK_12045"/>
<dbReference type="SUPFAM" id="SSF49384">
    <property type="entry name" value="Carbohydrate-binding domain"/>
    <property type="match status" value="1"/>
</dbReference>
<dbReference type="KEGG" id="gpi:GPICK_12045"/>
<dbReference type="Gene3D" id="2.60.40.680">
    <property type="match status" value="1"/>
</dbReference>
<accession>A0A0B5BB44</accession>
<reference evidence="2 3" key="1">
    <citation type="journal article" date="2015" name="Genome Announc.">
        <title>Complete Genome of Geobacter pickeringii G13T, a Metal-Reducing Isolate from Sedimentary Kaolin Deposits.</title>
        <authorList>
            <person name="Badalamenti J.P."/>
            <person name="Bond D.R."/>
        </authorList>
    </citation>
    <scope>NUCLEOTIDE SEQUENCE [LARGE SCALE GENOMIC DNA]</scope>
    <source>
        <strain evidence="2 3">G13</strain>
    </source>
</reference>
<evidence type="ECO:0000313" key="2">
    <source>
        <dbReference type="EMBL" id="AJE03988.1"/>
    </source>
</evidence>
<dbReference type="AlphaFoldDB" id="A0A0B5BB44"/>
<dbReference type="InterPro" id="IPR002102">
    <property type="entry name" value="Cohesin_dom"/>
</dbReference>
<evidence type="ECO:0000259" key="1">
    <source>
        <dbReference type="Pfam" id="PF00963"/>
    </source>
</evidence>
<proteinExistence type="predicted"/>
<gene>
    <name evidence="2" type="ORF">GPICK_12045</name>
</gene>
<protein>
    <recommendedName>
        <fullName evidence="1">Cohesin domain-containing protein</fullName>
    </recommendedName>
</protein>
<evidence type="ECO:0000313" key="3">
    <source>
        <dbReference type="Proteomes" id="UP000057609"/>
    </source>
</evidence>
<dbReference type="EMBL" id="CP009788">
    <property type="protein sequence ID" value="AJE03988.1"/>
    <property type="molecule type" value="Genomic_DNA"/>
</dbReference>
<feature type="domain" description="Cohesin" evidence="1">
    <location>
        <begin position="57"/>
        <end position="132"/>
    </location>
</feature>
<dbReference type="InterPro" id="IPR008965">
    <property type="entry name" value="CBM2/CBM3_carb-bd_dom_sf"/>
</dbReference>
<keyword evidence="3" id="KW-1185">Reference proteome</keyword>
<dbReference type="HOGENOM" id="CLU_1701734_0_0_7"/>